<protein>
    <submittedName>
        <fullName evidence="2">Putative Poly-beta-1,6-N-acetyl-D-glucosamine synthase</fullName>
        <ecNumber evidence="2">2.4.1.-</ecNumber>
    </submittedName>
</protein>
<evidence type="ECO:0000313" key="2">
    <source>
        <dbReference type="EMBL" id="SUS03584.1"/>
    </source>
</evidence>
<evidence type="ECO:0000259" key="1">
    <source>
        <dbReference type="Pfam" id="PF00535"/>
    </source>
</evidence>
<dbReference type="Gene3D" id="3.90.550.10">
    <property type="entry name" value="Spore Coat Polysaccharide Biosynthesis Protein SpsA, Chain A"/>
    <property type="match status" value="1"/>
</dbReference>
<keyword evidence="2" id="KW-0808">Transferase</keyword>
<dbReference type="EMBL" id="UIDG01000005">
    <property type="protein sequence ID" value="SUS03584.1"/>
    <property type="molecule type" value="Genomic_DNA"/>
</dbReference>
<dbReference type="InterPro" id="IPR001173">
    <property type="entry name" value="Glyco_trans_2-like"/>
</dbReference>
<dbReference type="InterPro" id="IPR050834">
    <property type="entry name" value="Glycosyltransf_2"/>
</dbReference>
<dbReference type="GO" id="GO:0016757">
    <property type="term" value="F:glycosyltransferase activity"/>
    <property type="evidence" value="ECO:0007669"/>
    <property type="project" value="UniProtKB-KW"/>
</dbReference>
<dbReference type="EC" id="2.4.1.-" evidence="2"/>
<dbReference type="PANTHER" id="PTHR43685:SF3">
    <property type="entry name" value="SLR2126 PROTEIN"/>
    <property type="match status" value="1"/>
</dbReference>
<sequence>MNPLVSVVIPAYNAADDLPRCLSALKGQSLPATDYQVIVVDDGSSDATVAAAKPFAIDLIRQDNRGAPAARNAGIAIARGTWVAFTDADCVPSRRWLEELLRAVSARADSGGFVGAAGRTVGLNSNAQAARFVDLAGGLDAERHLSHPKWPFAPTCNVLYRRSKLLAAGGFDERYCAYDACDLHARVRPPAGAFPFVPRAVVLHKHRDSWAGYFRQQRGYGRGLAQFMLCHRDETPWSGSQELKAWGELAGQLAMAIIPGKNDAWLLRRGQAVKSLAQRLGFTAVFWNRNARQSWSETMPDVVSSVRHV</sequence>
<dbReference type="SUPFAM" id="SSF53448">
    <property type="entry name" value="Nucleotide-diphospho-sugar transferases"/>
    <property type="match status" value="1"/>
</dbReference>
<reference evidence="2" key="1">
    <citation type="submission" date="2018-07" db="EMBL/GenBank/DDBJ databases">
        <authorList>
            <person name="Quirk P.G."/>
            <person name="Krulwich T.A."/>
        </authorList>
    </citation>
    <scope>NUCLEOTIDE SEQUENCE</scope>
</reference>
<keyword evidence="2" id="KW-0328">Glycosyltransferase</keyword>
<accession>A0A380T8M9</accession>
<dbReference type="InterPro" id="IPR029044">
    <property type="entry name" value="Nucleotide-diphossugar_trans"/>
</dbReference>
<proteinExistence type="predicted"/>
<gene>
    <name evidence="2" type="ORF">DF3PB_1020003</name>
</gene>
<feature type="domain" description="Glycosyltransferase 2-like" evidence="1">
    <location>
        <begin position="6"/>
        <end position="165"/>
    </location>
</feature>
<dbReference type="Pfam" id="PF00535">
    <property type="entry name" value="Glycos_transf_2"/>
    <property type="match status" value="1"/>
</dbReference>
<name>A0A380T8M9_9ZZZZ</name>
<organism evidence="2">
    <name type="scientific">metagenome</name>
    <dbReference type="NCBI Taxonomy" id="256318"/>
    <lineage>
        <taxon>unclassified sequences</taxon>
        <taxon>metagenomes</taxon>
    </lineage>
</organism>
<dbReference type="AlphaFoldDB" id="A0A380T8M9"/>
<dbReference type="PANTHER" id="PTHR43685">
    <property type="entry name" value="GLYCOSYLTRANSFERASE"/>
    <property type="match status" value="1"/>
</dbReference>